<dbReference type="EMBL" id="BSDR01000001">
    <property type="protein sequence ID" value="GLI32569.1"/>
    <property type="molecule type" value="Genomic_DNA"/>
</dbReference>
<dbReference type="RefSeq" id="WP_281791627.1">
    <property type="nucleotide sequence ID" value="NZ_BSDR01000001.1"/>
</dbReference>
<evidence type="ECO:0000259" key="1">
    <source>
        <dbReference type="PROSITE" id="PS50994"/>
    </source>
</evidence>
<dbReference type="GO" id="GO:0015074">
    <property type="term" value="P:DNA integration"/>
    <property type="evidence" value="ECO:0007669"/>
    <property type="project" value="InterPro"/>
</dbReference>
<dbReference type="GO" id="GO:0003676">
    <property type="term" value="F:nucleic acid binding"/>
    <property type="evidence" value="ECO:0007669"/>
    <property type="project" value="InterPro"/>
</dbReference>
<proteinExistence type="predicted"/>
<reference evidence="3" key="1">
    <citation type="submission" date="2022-12" db="EMBL/GenBank/DDBJ databases">
        <title>Reference genome sequencing for broad-spectrum identification of bacterial and archaeal isolates by mass spectrometry.</title>
        <authorList>
            <person name="Sekiguchi Y."/>
            <person name="Tourlousse D.M."/>
        </authorList>
    </citation>
    <scope>NUCLEOTIDE SEQUENCE</scope>
    <source>
        <strain evidence="3">ASRB1</strain>
    </source>
</reference>
<evidence type="ECO:0000313" key="2">
    <source>
        <dbReference type="EMBL" id="GLI32569.1"/>
    </source>
</evidence>
<dbReference type="InterPro" id="IPR036397">
    <property type="entry name" value="RNaseH_sf"/>
</dbReference>
<gene>
    <name evidence="2" type="ORF">DAMNIGENAA_00020</name>
    <name evidence="3" type="ORF">DAMNIGENAA_15590</name>
</gene>
<protein>
    <submittedName>
        <fullName evidence="3">Transposase</fullName>
    </submittedName>
</protein>
<dbReference type="InterPro" id="IPR015378">
    <property type="entry name" value="Transposase-like_Mu_C"/>
</dbReference>
<evidence type="ECO:0000313" key="4">
    <source>
        <dbReference type="Proteomes" id="UP001144372"/>
    </source>
</evidence>
<dbReference type="Pfam" id="PF09299">
    <property type="entry name" value="Mu-transpos_C"/>
    <property type="match status" value="1"/>
</dbReference>
<dbReference type="Pfam" id="PF00665">
    <property type="entry name" value="rve"/>
    <property type="match status" value="1"/>
</dbReference>
<comment type="caution">
    <text evidence="3">The sequence shown here is derived from an EMBL/GenBank/DDBJ whole genome shotgun (WGS) entry which is preliminary data.</text>
</comment>
<accession>A0A9W6CYG1</accession>
<dbReference type="PANTHER" id="PTHR35004:SF6">
    <property type="entry name" value="TRANSPOSASE"/>
    <property type="match status" value="1"/>
</dbReference>
<dbReference type="PANTHER" id="PTHR35004">
    <property type="entry name" value="TRANSPOSASE RV3428C-RELATED"/>
    <property type="match status" value="1"/>
</dbReference>
<sequence>MDEQQQKDVAVFRFGVISDFVTRNAMDRGEQERLLTEKCEQSWQIPHSNRSRLARSTILGWIKAYRQGGGRLESLYPGSRNDRGVSRIIDEETGGLIARLRAGMPKCSLPTLIKELEKRKLLPAGMVLSESTLYRFLKREGLLKAAPPPAVDRRKFEAELPNDLWQSDALHGPLVMVGEKRRKTYLFAFIDDMSRLVPHAAFFLNENLDSYLCALRRALLKRGLPRKLYVDNGAAFRSRLLHEITASLGIALVHSKPYKPQGRGKVERFFQTVRAQFLASVEADSLEALNEQFDQWVTTVYHQRPHGGTGEPPLKRFADHMECIRPAPKYLEDYFRKRARRKVANDRTVSLNGRLYEASVALIGSQVTLLYNEDDPTRVEVQLGGQSHGFLTPLDLNVNCRVRRNHSTGLVIENTGKPAISSGRLSFSNREDQ</sequence>
<dbReference type="EMBL" id="BSDR01000001">
    <property type="protein sequence ID" value="GLI34126.1"/>
    <property type="molecule type" value="Genomic_DNA"/>
</dbReference>
<dbReference type="PROSITE" id="PS50994">
    <property type="entry name" value="INTEGRASE"/>
    <property type="match status" value="1"/>
</dbReference>
<dbReference type="Proteomes" id="UP001144372">
    <property type="component" value="Unassembled WGS sequence"/>
</dbReference>
<organism evidence="3 4">
    <name type="scientific">Desulforhabdus amnigena</name>
    <dbReference type="NCBI Taxonomy" id="40218"/>
    <lineage>
        <taxon>Bacteria</taxon>
        <taxon>Pseudomonadati</taxon>
        <taxon>Thermodesulfobacteriota</taxon>
        <taxon>Syntrophobacteria</taxon>
        <taxon>Syntrophobacterales</taxon>
        <taxon>Syntrophobacteraceae</taxon>
        <taxon>Desulforhabdus</taxon>
    </lineage>
</organism>
<dbReference type="AlphaFoldDB" id="A0A9W6CYG1"/>
<dbReference type="SUPFAM" id="SSF53098">
    <property type="entry name" value="Ribonuclease H-like"/>
    <property type="match status" value="1"/>
</dbReference>
<evidence type="ECO:0000313" key="3">
    <source>
        <dbReference type="EMBL" id="GLI34126.1"/>
    </source>
</evidence>
<keyword evidence="4" id="KW-1185">Reference proteome</keyword>
<dbReference type="InterPro" id="IPR001584">
    <property type="entry name" value="Integrase_cat-core"/>
</dbReference>
<dbReference type="Gene3D" id="3.30.420.10">
    <property type="entry name" value="Ribonuclease H-like superfamily/Ribonuclease H"/>
    <property type="match status" value="1"/>
</dbReference>
<dbReference type="InterPro" id="IPR012337">
    <property type="entry name" value="RNaseH-like_sf"/>
</dbReference>
<name>A0A9W6CYG1_9BACT</name>
<feature type="domain" description="Integrase catalytic" evidence="1">
    <location>
        <begin position="157"/>
        <end position="321"/>
    </location>
</feature>